<feature type="compositionally biased region" description="Basic and acidic residues" evidence="1">
    <location>
        <begin position="45"/>
        <end position="80"/>
    </location>
</feature>
<proteinExistence type="predicted"/>
<feature type="region of interest" description="Disordered" evidence="1">
    <location>
        <begin position="45"/>
        <end position="93"/>
    </location>
</feature>
<dbReference type="AlphaFoldDB" id="A0AAN6X239"/>
<gene>
    <name evidence="2" type="ORF">QBC35DRAFT_447715</name>
</gene>
<feature type="compositionally biased region" description="Basic residues" evidence="1">
    <location>
        <begin position="81"/>
        <end position="93"/>
    </location>
</feature>
<evidence type="ECO:0000313" key="3">
    <source>
        <dbReference type="Proteomes" id="UP001302126"/>
    </source>
</evidence>
<accession>A0AAN6X239</accession>
<reference evidence="2" key="1">
    <citation type="journal article" date="2023" name="Mol. Phylogenet. Evol.">
        <title>Genome-scale phylogeny and comparative genomics of the fungal order Sordariales.</title>
        <authorList>
            <person name="Hensen N."/>
            <person name="Bonometti L."/>
            <person name="Westerberg I."/>
            <person name="Brannstrom I.O."/>
            <person name="Guillou S."/>
            <person name="Cros-Aarteil S."/>
            <person name="Calhoun S."/>
            <person name="Haridas S."/>
            <person name="Kuo A."/>
            <person name="Mondo S."/>
            <person name="Pangilinan J."/>
            <person name="Riley R."/>
            <person name="LaButti K."/>
            <person name="Andreopoulos B."/>
            <person name="Lipzen A."/>
            <person name="Chen C."/>
            <person name="Yan M."/>
            <person name="Daum C."/>
            <person name="Ng V."/>
            <person name="Clum A."/>
            <person name="Steindorff A."/>
            <person name="Ohm R.A."/>
            <person name="Martin F."/>
            <person name="Silar P."/>
            <person name="Natvig D.O."/>
            <person name="Lalanne C."/>
            <person name="Gautier V."/>
            <person name="Ament-Velasquez S.L."/>
            <person name="Kruys A."/>
            <person name="Hutchinson M.I."/>
            <person name="Powell A.J."/>
            <person name="Barry K."/>
            <person name="Miller A.N."/>
            <person name="Grigoriev I.V."/>
            <person name="Debuchy R."/>
            <person name="Gladieux P."/>
            <person name="Hiltunen Thoren M."/>
            <person name="Johannesson H."/>
        </authorList>
    </citation>
    <scope>NUCLEOTIDE SEQUENCE</scope>
    <source>
        <strain evidence="2">PSN309</strain>
    </source>
</reference>
<evidence type="ECO:0000313" key="2">
    <source>
        <dbReference type="EMBL" id="KAK4191923.1"/>
    </source>
</evidence>
<name>A0AAN6X239_9PEZI</name>
<protein>
    <submittedName>
        <fullName evidence="2">Uncharacterized protein</fullName>
    </submittedName>
</protein>
<dbReference type="Proteomes" id="UP001302126">
    <property type="component" value="Unassembled WGS sequence"/>
</dbReference>
<reference evidence="2" key="2">
    <citation type="submission" date="2023-05" db="EMBL/GenBank/DDBJ databases">
        <authorList>
            <consortium name="Lawrence Berkeley National Laboratory"/>
            <person name="Steindorff A."/>
            <person name="Hensen N."/>
            <person name="Bonometti L."/>
            <person name="Westerberg I."/>
            <person name="Brannstrom I.O."/>
            <person name="Guillou S."/>
            <person name="Cros-Aarteil S."/>
            <person name="Calhoun S."/>
            <person name="Haridas S."/>
            <person name="Kuo A."/>
            <person name="Mondo S."/>
            <person name="Pangilinan J."/>
            <person name="Riley R."/>
            <person name="Labutti K."/>
            <person name="Andreopoulos B."/>
            <person name="Lipzen A."/>
            <person name="Chen C."/>
            <person name="Yanf M."/>
            <person name="Daum C."/>
            <person name="Ng V."/>
            <person name="Clum A."/>
            <person name="Ohm R."/>
            <person name="Martin F."/>
            <person name="Silar P."/>
            <person name="Natvig D."/>
            <person name="Lalanne C."/>
            <person name="Gautier V."/>
            <person name="Ament-Velasquez S.L."/>
            <person name="Kruys A."/>
            <person name="Hutchinson M.I."/>
            <person name="Powell A.J."/>
            <person name="Barry K."/>
            <person name="Miller A.N."/>
            <person name="Grigoriev I.V."/>
            <person name="Debuchy R."/>
            <person name="Gladieux P."/>
            <person name="Thoren M.H."/>
            <person name="Johannesson H."/>
        </authorList>
    </citation>
    <scope>NUCLEOTIDE SEQUENCE</scope>
    <source>
        <strain evidence="2">PSN309</strain>
    </source>
</reference>
<dbReference type="EMBL" id="MU864356">
    <property type="protein sequence ID" value="KAK4191923.1"/>
    <property type="molecule type" value="Genomic_DNA"/>
</dbReference>
<keyword evidence="3" id="KW-1185">Reference proteome</keyword>
<comment type="caution">
    <text evidence="2">The sequence shown here is derived from an EMBL/GenBank/DDBJ whole genome shotgun (WGS) entry which is preliminary data.</text>
</comment>
<evidence type="ECO:0000256" key="1">
    <source>
        <dbReference type="SAM" id="MobiDB-lite"/>
    </source>
</evidence>
<sequence>MTGTTQHHCPVCGHVAKPRCYARNHLVRCDIHDVHHSVRSECARCKDEAKREEKKEREERKAQEMKMEAGKPAAELESHLRAAKKKWRKSKSE</sequence>
<organism evidence="2 3">
    <name type="scientific">Podospora australis</name>
    <dbReference type="NCBI Taxonomy" id="1536484"/>
    <lineage>
        <taxon>Eukaryota</taxon>
        <taxon>Fungi</taxon>
        <taxon>Dikarya</taxon>
        <taxon>Ascomycota</taxon>
        <taxon>Pezizomycotina</taxon>
        <taxon>Sordariomycetes</taxon>
        <taxon>Sordariomycetidae</taxon>
        <taxon>Sordariales</taxon>
        <taxon>Podosporaceae</taxon>
        <taxon>Podospora</taxon>
    </lineage>
</organism>